<organism evidence="3 4">
    <name type="scientific">Spirobacillus cienkowskii</name>
    <dbReference type="NCBI Taxonomy" id="495820"/>
    <lineage>
        <taxon>Bacteria</taxon>
        <taxon>Pseudomonadati</taxon>
        <taxon>Bdellovibrionota</taxon>
        <taxon>Oligoflexia</taxon>
        <taxon>Silvanigrellales</taxon>
        <taxon>Spirobacillus</taxon>
    </lineage>
</organism>
<keyword evidence="4" id="KW-1185">Reference proteome</keyword>
<dbReference type="Proteomes" id="UP000253934">
    <property type="component" value="Unassembled WGS sequence"/>
</dbReference>
<protein>
    <submittedName>
        <fullName evidence="3">Uncharacterized protein</fullName>
    </submittedName>
</protein>
<gene>
    <name evidence="3" type="ORF">DCC88_04000</name>
</gene>
<keyword evidence="2" id="KW-1133">Transmembrane helix</keyword>
<dbReference type="EMBL" id="QOVW01000058">
    <property type="protein sequence ID" value="RDB36596.1"/>
    <property type="molecule type" value="Genomic_DNA"/>
</dbReference>
<evidence type="ECO:0000313" key="3">
    <source>
        <dbReference type="EMBL" id="RDB36596.1"/>
    </source>
</evidence>
<accession>A0A369KZG8</accession>
<keyword evidence="1" id="KW-0175">Coiled coil</keyword>
<keyword evidence="2" id="KW-0472">Membrane</keyword>
<comment type="caution">
    <text evidence="3">The sequence shown here is derived from an EMBL/GenBank/DDBJ whole genome shotgun (WGS) entry which is preliminary data.</text>
</comment>
<feature type="coiled-coil region" evidence="1">
    <location>
        <begin position="483"/>
        <end position="521"/>
    </location>
</feature>
<proteinExistence type="predicted"/>
<keyword evidence="2" id="KW-0812">Transmembrane</keyword>
<name>A0A369KZG8_9BACT</name>
<feature type="transmembrane region" description="Helical" evidence="2">
    <location>
        <begin position="77"/>
        <end position="103"/>
    </location>
</feature>
<evidence type="ECO:0000256" key="1">
    <source>
        <dbReference type="SAM" id="Coils"/>
    </source>
</evidence>
<dbReference type="AlphaFoldDB" id="A0A369KZG8"/>
<evidence type="ECO:0000313" key="4">
    <source>
        <dbReference type="Proteomes" id="UP000253934"/>
    </source>
</evidence>
<sequence>MIKKTYFLFFSFFLLAINYLLLYRFLGDQLAWLSFPLTYLLLQWINLSVLKSYYVFKKFSPSRLNLNLKISKSSHDLKYYFNILKFKIYVLVFSFLGIIYFFMQQDFKDSYSLILHAIKFSKPVLHVEYPYFLGIPSDDFYFNSNTEVTVDTASYLELRIENFKKNDEWTIEFFDLSKNNINPKSLYYSTKLGNWSSSVDSLYHVLINDNLELAKNFEKLTNSNLESKHVKMELTNKNKKYSINIKINPLNNPLIKLEPVLSQRKDTDNIGKIDFLIEAVSQIPLSGVELSVRTKSGYNFKKIIAEFANSSEFRFKSDNVELITLGIPFLADDILYVKAVAKTVLNEHFGESQEISFPVQSPTDIIKDLIKNLTLAKQELNLLSSENSIAKQKSIVKLMEAAQQASRLSRSGVVRKNIIEAINYAEQIKFKKDQFFNGTQAKIQSTLNLLLRQKKSSETNNFFAKLLKLKNEIFTKSHEGQEFKELESDATELKELALQLKNQIKDDLQKSINSLSDQEEKSIKSLIKKDETTDKLQKTIKNLQQHKILDAQQSIQSALEHSTAYLANALQLLQQARQRAIMDARTKLQKSDQYLEETKSQLPSQKILSHLLNSKDLLKKIAPLGKEFNEALNEAQEHLKSTFVLAQQRKNFERLRETRMTQEAIEKALLSLQDEEENEKEMQKERDARTYRSAMDILAAQGTLDASWRKKILEEISKLKSQGETAESPMIRYLESRLR</sequence>
<evidence type="ECO:0000256" key="2">
    <source>
        <dbReference type="SAM" id="Phobius"/>
    </source>
</evidence>
<feature type="transmembrane region" description="Helical" evidence="2">
    <location>
        <begin position="7"/>
        <end position="26"/>
    </location>
</feature>
<feature type="transmembrane region" description="Helical" evidence="2">
    <location>
        <begin position="32"/>
        <end position="56"/>
    </location>
</feature>
<reference evidence="3" key="1">
    <citation type="submission" date="2018-04" db="EMBL/GenBank/DDBJ databases">
        <title>Draft genome sequence of the Candidatus Spirobacillus cienkowskii, a pathogen of freshwater Daphnia species, reconstructed from hemolymph metagenomic reads.</title>
        <authorList>
            <person name="Bresciani L."/>
            <person name="Lemos L.N."/>
            <person name="Wale N."/>
            <person name="Lin J.Y."/>
            <person name="Fernandes G.R."/>
            <person name="Duffy M.A."/>
            <person name="Rodrigues J.M."/>
        </authorList>
    </citation>
    <scope>NUCLEOTIDE SEQUENCE [LARGE SCALE GENOMIC DNA]</scope>
    <source>
        <strain evidence="3">Binning01</strain>
    </source>
</reference>